<evidence type="ECO:0000313" key="2">
    <source>
        <dbReference type="EMBL" id="OCQ22527.1"/>
    </source>
</evidence>
<dbReference type="OrthoDB" id="9802815at2"/>
<dbReference type="EMBL" id="MAUJ01000001">
    <property type="protein sequence ID" value="OCQ22527.1"/>
    <property type="molecule type" value="Genomic_DNA"/>
</dbReference>
<dbReference type="RefSeq" id="WP_065788541.1">
    <property type="nucleotide sequence ID" value="NZ_MAUJ01000001.1"/>
</dbReference>
<dbReference type="Gene3D" id="3.40.50.170">
    <property type="entry name" value="Formyl transferase, N-terminal domain"/>
    <property type="match status" value="1"/>
</dbReference>
<comment type="caution">
    <text evidence="2">The sequence shown here is derived from an EMBL/GenBank/DDBJ whole genome shotgun (WGS) entry which is preliminary data.</text>
</comment>
<evidence type="ECO:0000313" key="3">
    <source>
        <dbReference type="Proteomes" id="UP000093366"/>
    </source>
</evidence>
<organism evidence="2 3">
    <name type="scientific">Pseudoalteromonas luteoviolacea</name>
    <dbReference type="NCBI Taxonomy" id="43657"/>
    <lineage>
        <taxon>Bacteria</taxon>
        <taxon>Pseudomonadati</taxon>
        <taxon>Pseudomonadota</taxon>
        <taxon>Gammaproteobacteria</taxon>
        <taxon>Alteromonadales</taxon>
        <taxon>Pseudoalteromonadaceae</taxon>
        <taxon>Pseudoalteromonas</taxon>
    </lineage>
</organism>
<gene>
    <name evidence="2" type="ORF">A7985_00750</name>
</gene>
<accession>A0A1C0TT68</accession>
<name>A0A1C0TT68_9GAMM</name>
<protein>
    <recommendedName>
        <fullName evidence="1">Formyl transferase N-terminal domain-containing protein</fullName>
    </recommendedName>
</protein>
<dbReference type="InterPro" id="IPR002376">
    <property type="entry name" value="Formyl_transf_N"/>
</dbReference>
<evidence type="ECO:0000259" key="1">
    <source>
        <dbReference type="Pfam" id="PF00551"/>
    </source>
</evidence>
<reference evidence="3" key="1">
    <citation type="submission" date="2016-07" db="EMBL/GenBank/DDBJ databases">
        <authorList>
            <person name="Florea S."/>
            <person name="Webb J.S."/>
            <person name="Jaromczyk J."/>
            <person name="Schardl C.L."/>
        </authorList>
    </citation>
    <scope>NUCLEOTIDE SEQUENCE [LARGE SCALE GENOMIC DNA]</scope>
    <source>
        <strain evidence="3">IPB1</strain>
    </source>
</reference>
<dbReference type="InterPro" id="IPR036477">
    <property type="entry name" value="Formyl_transf_N_sf"/>
</dbReference>
<feature type="domain" description="Formyl transferase N-terminal" evidence="1">
    <location>
        <begin position="105"/>
        <end position="196"/>
    </location>
</feature>
<sequence length="276" mass="31068">MKTLYVLTEALFHTAYLVDKISKNKAFDNIVFLVRDNKDLDKELLISLHKKYEGNSDLSIEHLNEFDRAYGGLSLSEIDMIKRFGVPGIPPIGVDNCIVLTSFNSDTIKKMVSADKTLKCAAIFLDCILDDWWIDCFEQRIVNAHSAVLPHARGMFAIEQYLLCASPADIEEAAGATIHYVNSGIDKGNIIKTKKLKNLWELESVWSIKADSYMTAFSLIEEYTNQKDCFSLSDSTPQSHFGPLFLEKNFTKEKRILAQKTFSEMKESLGVCNGAA</sequence>
<dbReference type="SUPFAM" id="SSF53328">
    <property type="entry name" value="Formyltransferase"/>
    <property type="match status" value="1"/>
</dbReference>
<proteinExistence type="predicted"/>
<dbReference type="Pfam" id="PF00551">
    <property type="entry name" value="Formyl_trans_N"/>
    <property type="match status" value="1"/>
</dbReference>
<dbReference type="AlphaFoldDB" id="A0A1C0TT68"/>
<dbReference type="Proteomes" id="UP000093366">
    <property type="component" value="Unassembled WGS sequence"/>
</dbReference>